<accession>A0A1F5X2P5</accession>
<proteinExistence type="predicted"/>
<organism evidence="1 2">
    <name type="scientific">Candidatus Giovannonibacteria bacterium RIFCSPLOWO2_01_FULL_44_16</name>
    <dbReference type="NCBI Taxonomy" id="1798348"/>
    <lineage>
        <taxon>Bacteria</taxon>
        <taxon>Candidatus Giovannoniibacteriota</taxon>
    </lineage>
</organism>
<name>A0A1F5X2P5_9BACT</name>
<gene>
    <name evidence="1" type="ORF">A2924_03150</name>
</gene>
<evidence type="ECO:0000313" key="2">
    <source>
        <dbReference type="Proteomes" id="UP000178046"/>
    </source>
</evidence>
<sequence length="186" mass="22291">MEGEKMEKWESVERPGYLGKRHEEKHAEWNRLFGEGNWRLAWKVAENHFVDKAGAYVLYEEAYFQFFVKNMNFAHWLVKDACEIYDDEDSNVDSGFDYGKQETKRTHLQDIAIRRCLLRLGIWFEGEELVQIRQEKGTNPLSIILSPGRVPFHKPEVIEHPENLSWWHKDTIESWYQNNKYLQKKV</sequence>
<dbReference type="EMBL" id="MFIA01000029">
    <property type="protein sequence ID" value="OGF82103.1"/>
    <property type="molecule type" value="Genomic_DNA"/>
</dbReference>
<protein>
    <submittedName>
        <fullName evidence="1">Uncharacterized protein</fullName>
    </submittedName>
</protein>
<dbReference type="Proteomes" id="UP000178046">
    <property type="component" value="Unassembled WGS sequence"/>
</dbReference>
<dbReference type="AlphaFoldDB" id="A0A1F5X2P5"/>
<reference evidence="1 2" key="1">
    <citation type="journal article" date="2016" name="Nat. Commun.">
        <title>Thousands of microbial genomes shed light on interconnected biogeochemical processes in an aquifer system.</title>
        <authorList>
            <person name="Anantharaman K."/>
            <person name="Brown C.T."/>
            <person name="Hug L.A."/>
            <person name="Sharon I."/>
            <person name="Castelle C.J."/>
            <person name="Probst A.J."/>
            <person name="Thomas B.C."/>
            <person name="Singh A."/>
            <person name="Wilkins M.J."/>
            <person name="Karaoz U."/>
            <person name="Brodie E.L."/>
            <person name="Williams K.H."/>
            <person name="Hubbard S.S."/>
            <person name="Banfield J.F."/>
        </authorList>
    </citation>
    <scope>NUCLEOTIDE SEQUENCE [LARGE SCALE GENOMIC DNA]</scope>
</reference>
<evidence type="ECO:0000313" key="1">
    <source>
        <dbReference type="EMBL" id="OGF82103.1"/>
    </source>
</evidence>
<comment type="caution">
    <text evidence="1">The sequence shown here is derived from an EMBL/GenBank/DDBJ whole genome shotgun (WGS) entry which is preliminary data.</text>
</comment>